<reference evidence="1" key="1">
    <citation type="submission" date="2019-08" db="EMBL/GenBank/DDBJ databases">
        <authorList>
            <person name="Kucharzyk K."/>
            <person name="Murdoch R.W."/>
            <person name="Higgins S."/>
            <person name="Loffler F."/>
        </authorList>
    </citation>
    <scope>NUCLEOTIDE SEQUENCE</scope>
</reference>
<evidence type="ECO:0000313" key="1">
    <source>
        <dbReference type="EMBL" id="MPN22414.1"/>
    </source>
</evidence>
<dbReference type="EMBL" id="VSSQ01070637">
    <property type="protein sequence ID" value="MPN22414.1"/>
    <property type="molecule type" value="Genomic_DNA"/>
</dbReference>
<proteinExistence type="predicted"/>
<comment type="caution">
    <text evidence="1">The sequence shown here is derived from an EMBL/GenBank/DDBJ whole genome shotgun (WGS) entry which is preliminary data.</text>
</comment>
<organism evidence="1">
    <name type="scientific">bioreactor metagenome</name>
    <dbReference type="NCBI Taxonomy" id="1076179"/>
    <lineage>
        <taxon>unclassified sequences</taxon>
        <taxon>metagenomes</taxon>
        <taxon>ecological metagenomes</taxon>
    </lineage>
</organism>
<name>A0A645GEJ0_9ZZZZ</name>
<accession>A0A645GEJ0</accession>
<dbReference type="AlphaFoldDB" id="A0A645GEJ0"/>
<sequence length="139" mass="16351">MLKAISQIGTGTFHPGRHHYKSNDLTLHIAEIVQMFERFNEGVDTFVFIFVATGCTYKKCIIVQTVTEQSFGHLPKRLTRFHPFFFKKLSCRHKIIFKSIGSNHVWFFIQKLLTFYSSNIAYRCKTINCMRCNLFSRML</sequence>
<gene>
    <name evidence="1" type="ORF">SDC9_169797</name>
</gene>
<protein>
    <submittedName>
        <fullName evidence="1">Uncharacterized protein</fullName>
    </submittedName>
</protein>